<reference evidence="2 3" key="1">
    <citation type="journal article" date="2018" name="PLoS Genet.">
        <title>Population sequencing reveals clonal diversity and ancestral inbreeding in the grapevine cultivar Chardonnay.</title>
        <authorList>
            <person name="Roach M.J."/>
            <person name="Johnson D.L."/>
            <person name="Bohlmann J."/>
            <person name="van Vuuren H.J."/>
            <person name="Jones S.J."/>
            <person name="Pretorius I.S."/>
            <person name="Schmidt S.A."/>
            <person name="Borneman A.R."/>
        </authorList>
    </citation>
    <scope>NUCLEOTIDE SEQUENCE [LARGE SCALE GENOMIC DNA]</scope>
    <source>
        <strain evidence="3">cv. Chardonnay</strain>
        <tissue evidence="2">Leaf</tissue>
    </source>
</reference>
<gene>
    <name evidence="2" type="ORF">CK203_111431</name>
</gene>
<dbReference type="EMBL" id="QGNW01002320">
    <property type="protein sequence ID" value="RVW21020.1"/>
    <property type="molecule type" value="Genomic_DNA"/>
</dbReference>
<name>A0A438CCP7_VITVI</name>
<evidence type="ECO:0000313" key="2">
    <source>
        <dbReference type="EMBL" id="RVW21020.1"/>
    </source>
</evidence>
<feature type="region of interest" description="Disordered" evidence="1">
    <location>
        <begin position="117"/>
        <end position="141"/>
    </location>
</feature>
<accession>A0A438CCP7</accession>
<protein>
    <submittedName>
        <fullName evidence="2">Uncharacterized protein</fullName>
    </submittedName>
</protein>
<evidence type="ECO:0000256" key="1">
    <source>
        <dbReference type="SAM" id="MobiDB-lite"/>
    </source>
</evidence>
<dbReference type="AlphaFoldDB" id="A0A438CCP7"/>
<proteinExistence type="predicted"/>
<evidence type="ECO:0000313" key="3">
    <source>
        <dbReference type="Proteomes" id="UP000288805"/>
    </source>
</evidence>
<sequence length="168" mass="18491">MHGHPKVGKHFNMDKRVHLNLPDSIGMTALDLATKHLVESTPSFYKTLTWFALKSAGAEKGESSIEDEHNRKTKPRSFRTLQRLGEHSFTGGDACCHRDICCRFHNGLAATTTLIPAKLPHRGPHPHLDTSRRFRSGSHSPEIGHPTVGTCACCNVVGLHNRCLPGGE</sequence>
<comment type="caution">
    <text evidence="2">The sequence shown here is derived from an EMBL/GenBank/DDBJ whole genome shotgun (WGS) entry which is preliminary data.</text>
</comment>
<organism evidence="2 3">
    <name type="scientific">Vitis vinifera</name>
    <name type="common">Grape</name>
    <dbReference type="NCBI Taxonomy" id="29760"/>
    <lineage>
        <taxon>Eukaryota</taxon>
        <taxon>Viridiplantae</taxon>
        <taxon>Streptophyta</taxon>
        <taxon>Embryophyta</taxon>
        <taxon>Tracheophyta</taxon>
        <taxon>Spermatophyta</taxon>
        <taxon>Magnoliopsida</taxon>
        <taxon>eudicotyledons</taxon>
        <taxon>Gunneridae</taxon>
        <taxon>Pentapetalae</taxon>
        <taxon>rosids</taxon>
        <taxon>Vitales</taxon>
        <taxon>Vitaceae</taxon>
        <taxon>Viteae</taxon>
        <taxon>Vitis</taxon>
    </lineage>
</organism>
<dbReference type="Proteomes" id="UP000288805">
    <property type="component" value="Unassembled WGS sequence"/>
</dbReference>